<protein>
    <recommendedName>
        <fullName evidence="4">AraC family transcriptional regulator</fullName>
    </recommendedName>
</protein>
<proteinExistence type="predicted"/>
<sequence>MSERSERTSQHSSGALRAAAERSEVVAGSERSERTSQHSSGALRAAAERSEVTA</sequence>
<name>A0ABS9N4J4_9ACTN</name>
<gene>
    <name evidence="2" type="ORF">NIE79_003028</name>
</gene>
<keyword evidence="3" id="KW-1185">Reference proteome</keyword>
<feature type="region of interest" description="Disordered" evidence="1">
    <location>
        <begin position="1"/>
        <end position="54"/>
    </location>
</feature>
<evidence type="ECO:0000256" key="1">
    <source>
        <dbReference type="SAM" id="MobiDB-lite"/>
    </source>
</evidence>
<organism evidence="2 3">
    <name type="scientific">Micromonospora trifolii</name>
    <dbReference type="NCBI Taxonomy" id="2911208"/>
    <lineage>
        <taxon>Bacteria</taxon>
        <taxon>Bacillati</taxon>
        <taxon>Actinomycetota</taxon>
        <taxon>Actinomycetes</taxon>
        <taxon>Micromonosporales</taxon>
        <taxon>Micromonosporaceae</taxon>
        <taxon>Micromonospora</taxon>
    </lineage>
</organism>
<feature type="compositionally biased region" description="Basic and acidic residues" evidence="1">
    <location>
        <begin position="19"/>
        <end position="36"/>
    </location>
</feature>
<evidence type="ECO:0000313" key="3">
    <source>
        <dbReference type="Proteomes" id="UP001201629"/>
    </source>
</evidence>
<dbReference type="Proteomes" id="UP001201629">
    <property type="component" value="Unassembled WGS sequence"/>
</dbReference>
<dbReference type="RefSeq" id="WP_238679905.1">
    <property type="nucleotide sequence ID" value="NZ_JAKKFD010000029.1"/>
</dbReference>
<evidence type="ECO:0008006" key="4">
    <source>
        <dbReference type="Google" id="ProtNLM"/>
    </source>
</evidence>
<accession>A0ABS9N4J4</accession>
<comment type="caution">
    <text evidence="2">The sequence shown here is derived from an EMBL/GenBank/DDBJ whole genome shotgun (WGS) entry which is preliminary data.</text>
</comment>
<reference evidence="2 3" key="1">
    <citation type="submission" date="2022-01" db="EMBL/GenBank/DDBJ databases">
        <authorList>
            <person name="Riesco R."/>
            <person name="Trujillo M.E."/>
        </authorList>
    </citation>
    <scope>NUCLEOTIDE SEQUENCE [LARGE SCALE GENOMIC DNA]</scope>
    <source>
        <strain evidence="2 3">NIE79</strain>
    </source>
</reference>
<evidence type="ECO:0000313" key="2">
    <source>
        <dbReference type="EMBL" id="MCG5444867.1"/>
    </source>
</evidence>
<dbReference type="EMBL" id="JAKKFD010000029">
    <property type="protein sequence ID" value="MCG5444867.1"/>
    <property type="molecule type" value="Genomic_DNA"/>
</dbReference>